<reference evidence="3 4" key="1">
    <citation type="submission" date="2020-01" db="EMBL/GenBank/DDBJ databases">
        <title>Insect and environment-associated Actinomycetes.</title>
        <authorList>
            <person name="Currrie C."/>
            <person name="Chevrette M."/>
            <person name="Carlson C."/>
            <person name="Stubbendieck R."/>
            <person name="Wendt-Pienkowski E."/>
        </authorList>
    </citation>
    <scope>NUCLEOTIDE SEQUENCE [LARGE SCALE GENOMIC DNA]</scope>
    <source>
        <strain evidence="3 4">SID7590</strain>
    </source>
</reference>
<dbReference type="Proteomes" id="UP000469670">
    <property type="component" value="Unassembled WGS sequence"/>
</dbReference>
<dbReference type="GO" id="GO:0003677">
    <property type="term" value="F:DNA binding"/>
    <property type="evidence" value="ECO:0007669"/>
    <property type="project" value="UniProtKB-UniRule"/>
</dbReference>
<protein>
    <recommendedName>
        <fullName evidence="2">SpoVT-AbrB domain-containing protein</fullName>
    </recommendedName>
</protein>
<organism evidence="3 4">
    <name type="scientific">Streptomyces parvus</name>
    <dbReference type="NCBI Taxonomy" id="66428"/>
    <lineage>
        <taxon>Bacteria</taxon>
        <taxon>Bacillati</taxon>
        <taxon>Actinomycetota</taxon>
        <taxon>Actinomycetes</taxon>
        <taxon>Kitasatosporales</taxon>
        <taxon>Streptomycetaceae</taxon>
        <taxon>Streptomyces</taxon>
    </lineage>
</organism>
<name>A0A7K3RVP5_9ACTN</name>
<evidence type="ECO:0000313" key="3">
    <source>
        <dbReference type="EMBL" id="NEC19281.1"/>
    </source>
</evidence>
<sequence>MLREPSELRIDSQGRIELPMSLLAEAGIAPEAALIAFSDGDGDGDGDGRIVLRRAEDAMRDLIERGQL</sequence>
<comment type="caution">
    <text evidence="3">The sequence shown here is derived from an EMBL/GenBank/DDBJ whole genome shotgun (WGS) entry which is preliminary data.</text>
</comment>
<dbReference type="RefSeq" id="WP_164202406.1">
    <property type="nucleotide sequence ID" value="NZ_JAAGMP010000642.1"/>
</dbReference>
<proteinExistence type="predicted"/>
<evidence type="ECO:0000256" key="1">
    <source>
        <dbReference type="PROSITE-ProRule" id="PRU01076"/>
    </source>
</evidence>
<dbReference type="EMBL" id="JAAGMP010000642">
    <property type="protein sequence ID" value="NEC19281.1"/>
    <property type="molecule type" value="Genomic_DNA"/>
</dbReference>
<evidence type="ECO:0000313" key="4">
    <source>
        <dbReference type="Proteomes" id="UP000469670"/>
    </source>
</evidence>
<evidence type="ECO:0000259" key="2">
    <source>
        <dbReference type="PROSITE" id="PS51740"/>
    </source>
</evidence>
<dbReference type="PROSITE" id="PS51740">
    <property type="entry name" value="SPOVT_ABRB"/>
    <property type="match status" value="1"/>
</dbReference>
<gene>
    <name evidence="3" type="ORF">G3I50_13590</name>
</gene>
<feature type="domain" description="SpoVT-AbrB" evidence="2">
    <location>
        <begin position="5"/>
        <end position="57"/>
    </location>
</feature>
<dbReference type="InterPro" id="IPR007159">
    <property type="entry name" value="SpoVT-AbrB_dom"/>
</dbReference>
<dbReference type="AlphaFoldDB" id="A0A7K3RVP5"/>
<accession>A0A7K3RVP5</accession>
<keyword evidence="1" id="KW-0238">DNA-binding</keyword>